<dbReference type="AlphaFoldDB" id="A0A067R2X2"/>
<feature type="compositionally biased region" description="Acidic residues" evidence="1">
    <location>
        <begin position="226"/>
        <end position="240"/>
    </location>
</feature>
<gene>
    <name evidence="2" type="ORF">L798_12670</name>
</gene>
<feature type="region of interest" description="Disordered" evidence="1">
    <location>
        <begin position="272"/>
        <end position="354"/>
    </location>
</feature>
<dbReference type="eggNOG" id="ENOG502QURP">
    <property type="taxonomic scope" value="Eukaryota"/>
</dbReference>
<reference evidence="2 3" key="1">
    <citation type="journal article" date="2014" name="Nat. Commun.">
        <title>Molecular traces of alternative social organization in a termite genome.</title>
        <authorList>
            <person name="Terrapon N."/>
            <person name="Li C."/>
            <person name="Robertson H.M."/>
            <person name="Ji L."/>
            <person name="Meng X."/>
            <person name="Booth W."/>
            <person name="Chen Z."/>
            <person name="Childers C.P."/>
            <person name="Glastad K.M."/>
            <person name="Gokhale K."/>
            <person name="Gowin J."/>
            <person name="Gronenberg W."/>
            <person name="Hermansen R.A."/>
            <person name="Hu H."/>
            <person name="Hunt B.G."/>
            <person name="Huylmans A.K."/>
            <person name="Khalil S.M."/>
            <person name="Mitchell R.D."/>
            <person name="Munoz-Torres M.C."/>
            <person name="Mustard J.A."/>
            <person name="Pan H."/>
            <person name="Reese J.T."/>
            <person name="Scharf M.E."/>
            <person name="Sun F."/>
            <person name="Vogel H."/>
            <person name="Xiao J."/>
            <person name="Yang W."/>
            <person name="Yang Z."/>
            <person name="Yang Z."/>
            <person name="Zhou J."/>
            <person name="Zhu J."/>
            <person name="Brent C.S."/>
            <person name="Elsik C.G."/>
            <person name="Goodisman M.A."/>
            <person name="Liberles D.A."/>
            <person name="Roe R.M."/>
            <person name="Vargo E.L."/>
            <person name="Vilcinskas A."/>
            <person name="Wang J."/>
            <person name="Bornberg-Bauer E."/>
            <person name="Korb J."/>
            <person name="Zhang G."/>
            <person name="Liebig J."/>
        </authorList>
    </citation>
    <scope>NUCLEOTIDE SEQUENCE [LARGE SCALE GENOMIC DNA]</scope>
    <source>
        <tissue evidence="2">Whole organism</tissue>
    </source>
</reference>
<feature type="region of interest" description="Disordered" evidence="1">
    <location>
        <begin position="119"/>
        <end position="138"/>
    </location>
</feature>
<feature type="compositionally biased region" description="Low complexity" evidence="1">
    <location>
        <begin position="187"/>
        <end position="196"/>
    </location>
</feature>
<dbReference type="Proteomes" id="UP000027135">
    <property type="component" value="Unassembled WGS sequence"/>
</dbReference>
<dbReference type="EMBL" id="KK852947">
    <property type="protein sequence ID" value="KDR13407.1"/>
    <property type="molecule type" value="Genomic_DNA"/>
</dbReference>
<keyword evidence="3" id="KW-1185">Reference proteome</keyword>
<evidence type="ECO:0000313" key="3">
    <source>
        <dbReference type="Proteomes" id="UP000027135"/>
    </source>
</evidence>
<feature type="compositionally biased region" description="Acidic residues" evidence="1">
    <location>
        <begin position="306"/>
        <end position="316"/>
    </location>
</feature>
<protein>
    <submittedName>
        <fullName evidence="2">Protein embryonic gonad</fullName>
    </submittedName>
</protein>
<accession>A0A067R2X2</accession>
<feature type="region of interest" description="Disordered" evidence="1">
    <location>
        <begin position="213"/>
        <end position="260"/>
    </location>
</feature>
<evidence type="ECO:0000313" key="2">
    <source>
        <dbReference type="EMBL" id="KDR13407.1"/>
    </source>
</evidence>
<proteinExistence type="predicted"/>
<evidence type="ECO:0000256" key="1">
    <source>
        <dbReference type="SAM" id="MobiDB-lite"/>
    </source>
</evidence>
<feature type="region of interest" description="Disordered" evidence="1">
    <location>
        <begin position="175"/>
        <end position="200"/>
    </location>
</feature>
<name>A0A067R2X2_ZOONE</name>
<sequence length="354" mass="39591">MSKSGSRYGRRSNWFKIHCLLQEQQQAASQHYRQQRTPPPALSVLGQRAQHMDPRLHHQLATAMSQHQALQVRTKEDLLMLGLDEYKNSTSPSISSPESHNSDTSVEVSETRLLAGGGLFLNNNNNTKCPAEQRPGSNTKDMFVPLPFAFPHPATFFPPSQHSAFMFPHSSFLYHQQPPKSHQSVLKNNNNNNNNKKNGDAYSKRFFLDAILRSQQSPSGGSTSREDEDDEDDDDEEETTEAAASPKHQPTMTRSTNKGTILTMSRILASPHHEDHEQENPMDLSMKGCQHDYRLSPSPAGLVDDVMSDQEEEDGGELSAKGDGQDVEYDSTDSDHKERHSRNVAAPMDLTTRA</sequence>
<dbReference type="STRING" id="136037.A0A067R2X2"/>
<feature type="compositionally biased region" description="Polar residues" evidence="1">
    <location>
        <begin position="248"/>
        <end position="260"/>
    </location>
</feature>
<dbReference type="InParanoid" id="A0A067R2X2"/>
<organism evidence="2 3">
    <name type="scientific">Zootermopsis nevadensis</name>
    <name type="common">Dampwood termite</name>
    <dbReference type="NCBI Taxonomy" id="136037"/>
    <lineage>
        <taxon>Eukaryota</taxon>
        <taxon>Metazoa</taxon>
        <taxon>Ecdysozoa</taxon>
        <taxon>Arthropoda</taxon>
        <taxon>Hexapoda</taxon>
        <taxon>Insecta</taxon>
        <taxon>Pterygota</taxon>
        <taxon>Neoptera</taxon>
        <taxon>Polyneoptera</taxon>
        <taxon>Dictyoptera</taxon>
        <taxon>Blattodea</taxon>
        <taxon>Blattoidea</taxon>
        <taxon>Termitoidae</taxon>
        <taxon>Termopsidae</taxon>
        <taxon>Zootermopsis</taxon>
    </lineage>
</organism>
<feature type="compositionally biased region" description="Polar residues" evidence="1">
    <location>
        <begin position="213"/>
        <end position="223"/>
    </location>
</feature>